<dbReference type="RefSeq" id="WP_145909273.1">
    <property type="nucleotide sequence ID" value="NZ_BAAAMZ010000001.1"/>
</dbReference>
<sequence>MSTEINETVQAIGPGCAAHLAGIPELLVAAVPEFLGGLAVTLVTALAAWGLHRRHARRALPVAAEEESG</sequence>
<keyword evidence="3" id="KW-1185">Reference proteome</keyword>
<protein>
    <submittedName>
        <fullName evidence="2">Uncharacterized protein</fullName>
    </submittedName>
</protein>
<comment type="caution">
    <text evidence="2">The sequence shown here is derived from an EMBL/GenBank/DDBJ whole genome shotgun (WGS) entry which is preliminary data.</text>
</comment>
<gene>
    <name evidence="2" type="ORF">FHX73_1366</name>
</gene>
<evidence type="ECO:0000256" key="1">
    <source>
        <dbReference type="SAM" id="Phobius"/>
    </source>
</evidence>
<keyword evidence="1" id="KW-0812">Transmembrane</keyword>
<dbReference type="Proteomes" id="UP000317940">
    <property type="component" value="Unassembled WGS sequence"/>
</dbReference>
<keyword evidence="1" id="KW-0472">Membrane</keyword>
<keyword evidence="1" id="KW-1133">Transmembrane helix</keyword>
<name>A0A561TSE2_9ACTN</name>
<dbReference type="EMBL" id="VIWT01000003">
    <property type="protein sequence ID" value="TWF90022.1"/>
    <property type="molecule type" value="Genomic_DNA"/>
</dbReference>
<proteinExistence type="predicted"/>
<accession>A0A561TSE2</accession>
<organism evidence="2 3">
    <name type="scientific">Kitasatospora viridis</name>
    <dbReference type="NCBI Taxonomy" id="281105"/>
    <lineage>
        <taxon>Bacteria</taxon>
        <taxon>Bacillati</taxon>
        <taxon>Actinomycetota</taxon>
        <taxon>Actinomycetes</taxon>
        <taxon>Kitasatosporales</taxon>
        <taxon>Streptomycetaceae</taxon>
        <taxon>Kitasatospora</taxon>
    </lineage>
</organism>
<reference evidence="2 3" key="1">
    <citation type="submission" date="2019-06" db="EMBL/GenBank/DDBJ databases">
        <title>Sequencing the genomes of 1000 actinobacteria strains.</title>
        <authorList>
            <person name="Klenk H.-P."/>
        </authorList>
    </citation>
    <scope>NUCLEOTIDE SEQUENCE [LARGE SCALE GENOMIC DNA]</scope>
    <source>
        <strain evidence="2 3">DSM 44826</strain>
    </source>
</reference>
<feature type="transmembrane region" description="Helical" evidence="1">
    <location>
        <begin position="34"/>
        <end position="51"/>
    </location>
</feature>
<evidence type="ECO:0000313" key="3">
    <source>
        <dbReference type="Proteomes" id="UP000317940"/>
    </source>
</evidence>
<evidence type="ECO:0000313" key="2">
    <source>
        <dbReference type="EMBL" id="TWF90022.1"/>
    </source>
</evidence>
<dbReference type="AlphaFoldDB" id="A0A561TSE2"/>